<evidence type="ECO:0000256" key="1">
    <source>
        <dbReference type="ARBA" id="ARBA00023125"/>
    </source>
</evidence>
<dbReference type="SMART" id="SM00530">
    <property type="entry name" value="HTH_XRE"/>
    <property type="match status" value="1"/>
</dbReference>
<dbReference type="GO" id="GO:0003677">
    <property type="term" value="F:DNA binding"/>
    <property type="evidence" value="ECO:0007669"/>
    <property type="project" value="UniProtKB-KW"/>
</dbReference>
<dbReference type="CDD" id="cd00093">
    <property type="entry name" value="HTH_XRE"/>
    <property type="match status" value="1"/>
</dbReference>
<dbReference type="PROSITE" id="PS50943">
    <property type="entry name" value="HTH_CROC1"/>
    <property type="match status" value="1"/>
</dbReference>
<proteinExistence type="predicted"/>
<comment type="caution">
    <text evidence="3">The sequence shown here is derived from an EMBL/GenBank/DDBJ whole genome shotgun (WGS) entry which is preliminary data.</text>
</comment>
<name>A0A9D2CDP7_9FIRM</name>
<dbReference type="InterPro" id="IPR001387">
    <property type="entry name" value="Cro/C1-type_HTH"/>
</dbReference>
<feature type="domain" description="HTH cro/C1-type" evidence="2">
    <location>
        <begin position="11"/>
        <end position="65"/>
    </location>
</feature>
<dbReference type="AlphaFoldDB" id="A0A9D2CDP7"/>
<dbReference type="SUPFAM" id="SSF47413">
    <property type="entry name" value="lambda repressor-like DNA-binding domains"/>
    <property type="match status" value="1"/>
</dbReference>
<evidence type="ECO:0000313" key="3">
    <source>
        <dbReference type="EMBL" id="HIY73212.1"/>
    </source>
</evidence>
<dbReference type="PANTHER" id="PTHR46558">
    <property type="entry name" value="TRACRIPTIONAL REGULATORY PROTEIN-RELATED-RELATED"/>
    <property type="match status" value="1"/>
</dbReference>
<evidence type="ECO:0000259" key="2">
    <source>
        <dbReference type="PROSITE" id="PS50943"/>
    </source>
</evidence>
<dbReference type="PANTHER" id="PTHR46558:SF11">
    <property type="entry name" value="HTH-TYPE TRANSCRIPTIONAL REGULATOR XRE"/>
    <property type="match status" value="1"/>
</dbReference>
<organism evidence="3 4">
    <name type="scientific">Candidatus Intestinimonas merdavium</name>
    <dbReference type="NCBI Taxonomy" id="2838622"/>
    <lineage>
        <taxon>Bacteria</taxon>
        <taxon>Bacillati</taxon>
        <taxon>Bacillota</taxon>
        <taxon>Clostridia</taxon>
        <taxon>Eubacteriales</taxon>
        <taxon>Intestinimonas</taxon>
    </lineage>
</organism>
<keyword evidence="1" id="KW-0238">DNA-binding</keyword>
<reference evidence="3" key="1">
    <citation type="journal article" date="2021" name="PeerJ">
        <title>Extensive microbial diversity within the chicken gut microbiome revealed by metagenomics and culture.</title>
        <authorList>
            <person name="Gilroy R."/>
            <person name="Ravi A."/>
            <person name="Getino M."/>
            <person name="Pursley I."/>
            <person name="Horton D.L."/>
            <person name="Alikhan N.F."/>
            <person name="Baker D."/>
            <person name="Gharbi K."/>
            <person name="Hall N."/>
            <person name="Watson M."/>
            <person name="Adriaenssens E.M."/>
            <person name="Foster-Nyarko E."/>
            <person name="Jarju S."/>
            <person name="Secka A."/>
            <person name="Antonio M."/>
            <person name="Oren A."/>
            <person name="Chaudhuri R.R."/>
            <person name="La Ragione R."/>
            <person name="Hildebrand F."/>
            <person name="Pallen M.J."/>
        </authorList>
    </citation>
    <scope>NUCLEOTIDE SEQUENCE</scope>
    <source>
        <strain evidence="3">CHK33-7979</strain>
    </source>
</reference>
<evidence type="ECO:0000313" key="4">
    <source>
        <dbReference type="Proteomes" id="UP000886824"/>
    </source>
</evidence>
<dbReference type="Pfam" id="PF01381">
    <property type="entry name" value="HTH_3"/>
    <property type="match status" value="1"/>
</dbReference>
<reference evidence="3" key="2">
    <citation type="submission" date="2021-04" db="EMBL/GenBank/DDBJ databases">
        <authorList>
            <person name="Gilroy R."/>
        </authorList>
    </citation>
    <scope>NUCLEOTIDE SEQUENCE</scope>
    <source>
        <strain evidence="3">CHK33-7979</strain>
    </source>
</reference>
<dbReference type="EMBL" id="DXCX01000047">
    <property type="protein sequence ID" value="HIY73212.1"/>
    <property type="molecule type" value="Genomic_DNA"/>
</dbReference>
<dbReference type="Gene3D" id="1.10.260.40">
    <property type="entry name" value="lambda repressor-like DNA-binding domains"/>
    <property type="match status" value="1"/>
</dbReference>
<gene>
    <name evidence="3" type="ORF">H9826_04445</name>
</gene>
<sequence>MFDRDVFRTRLRELRKQAGESQAQLAKVIGVSTNQVSEMEKGTKTTTLERFYSICAHYNVSADYLLGLREEESDTKRGIS</sequence>
<dbReference type="InterPro" id="IPR010982">
    <property type="entry name" value="Lambda_DNA-bd_dom_sf"/>
</dbReference>
<dbReference type="Proteomes" id="UP000886824">
    <property type="component" value="Unassembled WGS sequence"/>
</dbReference>
<protein>
    <submittedName>
        <fullName evidence="3">Helix-turn-helix domain-containing protein</fullName>
    </submittedName>
</protein>
<accession>A0A9D2CDP7</accession>